<keyword evidence="1" id="KW-0677">Repeat</keyword>
<evidence type="ECO:0000256" key="2">
    <source>
        <dbReference type="ARBA" id="ARBA00022803"/>
    </source>
</evidence>
<dbReference type="Pfam" id="PF13181">
    <property type="entry name" value="TPR_8"/>
    <property type="match status" value="2"/>
</dbReference>
<dbReference type="KEGG" id="aup:AsAng_0021420"/>
<dbReference type="PROSITE" id="PS50293">
    <property type="entry name" value="TPR_REGION"/>
    <property type="match status" value="2"/>
</dbReference>
<gene>
    <name evidence="5" type="ORF">AsAng_0021420</name>
</gene>
<feature type="signal peptide" evidence="4">
    <location>
        <begin position="1"/>
        <end position="26"/>
    </location>
</feature>
<dbReference type="Pfam" id="PF14559">
    <property type="entry name" value="TPR_19"/>
    <property type="match status" value="1"/>
</dbReference>
<evidence type="ECO:0000313" key="5">
    <source>
        <dbReference type="EMBL" id="BDS11428.1"/>
    </source>
</evidence>
<keyword evidence="6" id="KW-1185">Reference proteome</keyword>
<feature type="repeat" description="TPR" evidence="3">
    <location>
        <begin position="102"/>
        <end position="135"/>
    </location>
</feature>
<keyword evidence="4" id="KW-0732">Signal</keyword>
<dbReference type="PANTHER" id="PTHR44858:SF1">
    <property type="entry name" value="UDP-N-ACETYLGLUCOSAMINE--PEPTIDE N-ACETYLGLUCOSAMINYLTRANSFERASE SPINDLY-RELATED"/>
    <property type="match status" value="1"/>
</dbReference>
<dbReference type="PANTHER" id="PTHR44858">
    <property type="entry name" value="TETRATRICOPEPTIDE REPEAT PROTEIN 6"/>
    <property type="match status" value="1"/>
</dbReference>
<reference evidence="5" key="1">
    <citation type="submission" date="2022-09" db="EMBL/GenBank/DDBJ databases">
        <title>Aureispira anguillicida sp. nov., isolated from Leptocephalus of Japanese eel Anguilla japonica.</title>
        <authorList>
            <person name="Yuasa K."/>
            <person name="Mekata T."/>
            <person name="Ikunari K."/>
        </authorList>
    </citation>
    <scope>NUCLEOTIDE SEQUENCE</scope>
    <source>
        <strain evidence="5">EL160426</strain>
    </source>
</reference>
<dbReference type="SMART" id="SM00028">
    <property type="entry name" value="TPR"/>
    <property type="match status" value="6"/>
</dbReference>
<dbReference type="Proteomes" id="UP001060919">
    <property type="component" value="Chromosome"/>
</dbReference>
<accession>A0A915YE45</accession>
<proteinExistence type="predicted"/>
<feature type="repeat" description="TPR" evidence="3">
    <location>
        <begin position="68"/>
        <end position="101"/>
    </location>
</feature>
<name>A0A915YE45_9BACT</name>
<evidence type="ECO:0000256" key="1">
    <source>
        <dbReference type="ARBA" id="ARBA00022737"/>
    </source>
</evidence>
<organism evidence="5 6">
    <name type="scientific">Aureispira anguillae</name>
    <dbReference type="NCBI Taxonomy" id="2864201"/>
    <lineage>
        <taxon>Bacteria</taxon>
        <taxon>Pseudomonadati</taxon>
        <taxon>Bacteroidota</taxon>
        <taxon>Saprospiria</taxon>
        <taxon>Saprospirales</taxon>
        <taxon>Saprospiraceae</taxon>
        <taxon>Aureispira</taxon>
    </lineage>
</organism>
<dbReference type="AlphaFoldDB" id="A0A915YE45"/>
<dbReference type="EMBL" id="AP026867">
    <property type="protein sequence ID" value="BDS11428.1"/>
    <property type="molecule type" value="Genomic_DNA"/>
</dbReference>
<dbReference type="InterPro" id="IPR050498">
    <property type="entry name" value="Ycf3"/>
</dbReference>
<sequence>MTLNANNALLALSFLSLLFIFSCNNAQNSPQQSAHSFYNQGSLNLKSKAYDEAIEDFNRAIQLKPNFIKAYHNRSIAYSEIGNIEAALKDLDKSLEIDSNDCHTYYYTGRIKHQQGDTKEAIKDFTHCLKKDPTFHPAYSDRATIYFSLKNYERAIKDYTEAINLYGSTKRYICRGNSYNAIGENQKAIADFKRAIQMGANNLQAHQELANTYMKLELYEEALPLFNKILDIDPKHSFSLLHRGIIKIKTGFSEEGCADLLKSHELGNKDAMIKLNNYCN</sequence>
<protein>
    <submittedName>
        <fullName evidence="5">Tetratricopeptide repeat protein</fullName>
    </submittedName>
</protein>
<feature type="chain" id="PRO_5037218874" evidence="4">
    <location>
        <begin position="27"/>
        <end position="280"/>
    </location>
</feature>
<dbReference type="Gene3D" id="1.25.40.10">
    <property type="entry name" value="Tetratricopeptide repeat domain"/>
    <property type="match status" value="3"/>
</dbReference>
<feature type="repeat" description="TPR" evidence="3">
    <location>
        <begin position="169"/>
        <end position="202"/>
    </location>
</feature>
<evidence type="ECO:0000313" key="6">
    <source>
        <dbReference type="Proteomes" id="UP001060919"/>
    </source>
</evidence>
<dbReference type="SUPFAM" id="SSF81901">
    <property type="entry name" value="HCP-like"/>
    <property type="match status" value="1"/>
</dbReference>
<dbReference type="InterPro" id="IPR019734">
    <property type="entry name" value="TPR_rpt"/>
</dbReference>
<dbReference type="InterPro" id="IPR011990">
    <property type="entry name" value="TPR-like_helical_dom_sf"/>
</dbReference>
<feature type="repeat" description="TPR" evidence="3">
    <location>
        <begin position="203"/>
        <end position="236"/>
    </location>
</feature>
<evidence type="ECO:0000256" key="4">
    <source>
        <dbReference type="SAM" id="SignalP"/>
    </source>
</evidence>
<dbReference type="PROSITE" id="PS50005">
    <property type="entry name" value="TPR"/>
    <property type="match status" value="5"/>
</dbReference>
<feature type="repeat" description="TPR" evidence="3">
    <location>
        <begin position="34"/>
        <end position="67"/>
    </location>
</feature>
<evidence type="ECO:0000256" key="3">
    <source>
        <dbReference type="PROSITE-ProRule" id="PRU00339"/>
    </source>
</evidence>
<dbReference type="Pfam" id="PF00515">
    <property type="entry name" value="TPR_1"/>
    <property type="match status" value="2"/>
</dbReference>
<keyword evidence="2 3" id="KW-0802">TPR repeat</keyword>
<dbReference type="RefSeq" id="WP_264792610.1">
    <property type="nucleotide sequence ID" value="NZ_AP026867.1"/>
</dbReference>